<dbReference type="Proteomes" id="UP001372834">
    <property type="component" value="Unassembled WGS sequence"/>
</dbReference>
<dbReference type="EMBL" id="JAWJWE010000006">
    <property type="protein sequence ID" value="KAK6633103.1"/>
    <property type="molecule type" value="Genomic_DNA"/>
</dbReference>
<comment type="caution">
    <text evidence="2">The sequence shown here is derived from an EMBL/GenBank/DDBJ whole genome shotgun (WGS) entry which is preliminary data.</text>
</comment>
<name>A0AAN8S9Q8_POLSC</name>
<accession>A0AAN8S9Q8</accession>
<gene>
    <name evidence="2" type="ORF">RUM43_012846</name>
</gene>
<proteinExistence type="predicted"/>
<feature type="region of interest" description="Disordered" evidence="1">
    <location>
        <begin position="1"/>
        <end position="126"/>
    </location>
</feature>
<feature type="compositionally biased region" description="Basic and acidic residues" evidence="1">
    <location>
        <begin position="88"/>
        <end position="103"/>
    </location>
</feature>
<sequence length="153" mass="17731">MRMTVDGVRRNKSEGGMSTMRPPKRDKERYQDDLKYKTKRRNDEEPSQPPKKNKIKSERRTLHLTTKKKEKNLRRLKNYENKVSVTGQDDRSGAGEREREREGGGNMRVSDVEGGETSGPHLEGFQALSNLEKRIKRAVTDRAKLNNFPCKMI</sequence>
<evidence type="ECO:0000256" key="1">
    <source>
        <dbReference type="SAM" id="MobiDB-lite"/>
    </source>
</evidence>
<feature type="compositionally biased region" description="Basic residues" evidence="1">
    <location>
        <begin position="65"/>
        <end position="76"/>
    </location>
</feature>
<feature type="compositionally biased region" description="Basic and acidic residues" evidence="1">
    <location>
        <begin position="23"/>
        <end position="44"/>
    </location>
</feature>
<reference evidence="2 3" key="1">
    <citation type="submission" date="2023-10" db="EMBL/GenBank/DDBJ databases">
        <title>Genomes of two closely related lineages of the louse Polyplax serrata with different host specificities.</title>
        <authorList>
            <person name="Martinu J."/>
            <person name="Tarabai H."/>
            <person name="Stefka J."/>
            <person name="Hypsa V."/>
        </authorList>
    </citation>
    <scope>NUCLEOTIDE SEQUENCE [LARGE SCALE GENOMIC DNA]</scope>
    <source>
        <strain evidence="2">HR10_N</strain>
    </source>
</reference>
<evidence type="ECO:0000313" key="2">
    <source>
        <dbReference type="EMBL" id="KAK6633103.1"/>
    </source>
</evidence>
<protein>
    <submittedName>
        <fullName evidence="2">Uncharacterized protein</fullName>
    </submittedName>
</protein>
<dbReference type="AlphaFoldDB" id="A0AAN8S9Q8"/>
<organism evidence="2 3">
    <name type="scientific">Polyplax serrata</name>
    <name type="common">Common mouse louse</name>
    <dbReference type="NCBI Taxonomy" id="468196"/>
    <lineage>
        <taxon>Eukaryota</taxon>
        <taxon>Metazoa</taxon>
        <taxon>Ecdysozoa</taxon>
        <taxon>Arthropoda</taxon>
        <taxon>Hexapoda</taxon>
        <taxon>Insecta</taxon>
        <taxon>Pterygota</taxon>
        <taxon>Neoptera</taxon>
        <taxon>Paraneoptera</taxon>
        <taxon>Psocodea</taxon>
        <taxon>Troctomorpha</taxon>
        <taxon>Phthiraptera</taxon>
        <taxon>Anoplura</taxon>
        <taxon>Polyplacidae</taxon>
        <taxon>Polyplax</taxon>
    </lineage>
</organism>
<evidence type="ECO:0000313" key="3">
    <source>
        <dbReference type="Proteomes" id="UP001372834"/>
    </source>
</evidence>